<name>A0A4V1X944_9PEZI</name>
<reference evidence="4 5" key="1">
    <citation type="submission" date="2018-06" db="EMBL/GenBank/DDBJ databases">
        <title>Complete Genomes of Monosporascus.</title>
        <authorList>
            <person name="Robinson A.J."/>
            <person name="Natvig D.O."/>
        </authorList>
    </citation>
    <scope>NUCLEOTIDE SEQUENCE [LARGE SCALE GENOMIC DNA]</scope>
    <source>
        <strain evidence="4 5">CBS 110550</strain>
    </source>
</reference>
<accession>A0A4V1X944</accession>
<feature type="domain" description="Tyrosine-protein phosphatase" evidence="3">
    <location>
        <begin position="91"/>
        <end position="265"/>
    </location>
</feature>
<feature type="region of interest" description="Disordered" evidence="2">
    <location>
        <begin position="280"/>
        <end position="317"/>
    </location>
</feature>
<dbReference type="InterPro" id="IPR029021">
    <property type="entry name" value="Prot-tyrosine_phosphatase-like"/>
</dbReference>
<dbReference type="GO" id="GO:0070372">
    <property type="term" value="P:regulation of ERK1 and ERK2 cascade"/>
    <property type="evidence" value="ECO:0007669"/>
    <property type="project" value="TreeGrafter"/>
</dbReference>
<dbReference type="Pfam" id="PF00782">
    <property type="entry name" value="DSPc"/>
    <property type="match status" value="1"/>
</dbReference>
<dbReference type="InterPro" id="IPR020422">
    <property type="entry name" value="TYR_PHOSPHATASE_DUAL_dom"/>
</dbReference>
<dbReference type="PANTHER" id="PTHR46588">
    <property type="entry name" value="SERINE/THREONINE/TYROSINE-INTERACTING PROTEIN"/>
    <property type="match status" value="1"/>
</dbReference>
<dbReference type="GO" id="GO:0005654">
    <property type="term" value="C:nucleoplasm"/>
    <property type="evidence" value="ECO:0007669"/>
    <property type="project" value="TreeGrafter"/>
</dbReference>
<dbReference type="SUPFAM" id="SSF52799">
    <property type="entry name" value="(Phosphotyrosine protein) phosphatases II"/>
    <property type="match status" value="1"/>
</dbReference>
<evidence type="ECO:0000313" key="4">
    <source>
        <dbReference type="EMBL" id="RYO86833.1"/>
    </source>
</evidence>
<comment type="caution">
    <text evidence="4">The sequence shown here is derived from an EMBL/GenBank/DDBJ whole genome shotgun (WGS) entry which is preliminary data.</text>
</comment>
<dbReference type="CDD" id="cd14498">
    <property type="entry name" value="DSP"/>
    <property type="match status" value="1"/>
</dbReference>
<organism evidence="4 5">
    <name type="scientific">Monosporascus ibericus</name>
    <dbReference type="NCBI Taxonomy" id="155417"/>
    <lineage>
        <taxon>Eukaryota</taxon>
        <taxon>Fungi</taxon>
        <taxon>Dikarya</taxon>
        <taxon>Ascomycota</taxon>
        <taxon>Pezizomycotina</taxon>
        <taxon>Sordariomycetes</taxon>
        <taxon>Xylariomycetidae</taxon>
        <taxon>Xylariales</taxon>
        <taxon>Xylariales incertae sedis</taxon>
        <taxon>Monosporascus</taxon>
    </lineage>
</organism>
<comment type="similarity">
    <text evidence="1">Belongs to the protein-tyrosine phosphatase family. Non-receptor class subfamily.</text>
</comment>
<gene>
    <name evidence="4" type="ORF">DL764_008946</name>
</gene>
<dbReference type="Gene3D" id="3.90.190.10">
    <property type="entry name" value="Protein tyrosine phosphatase superfamily"/>
    <property type="match status" value="1"/>
</dbReference>
<dbReference type="AlphaFoldDB" id="A0A4V1X944"/>
<dbReference type="GO" id="GO:0140096">
    <property type="term" value="F:catalytic activity, acting on a protein"/>
    <property type="evidence" value="ECO:0007669"/>
    <property type="project" value="UniProtKB-ARBA"/>
</dbReference>
<evidence type="ECO:0000256" key="1">
    <source>
        <dbReference type="ARBA" id="ARBA00009649"/>
    </source>
</evidence>
<dbReference type="STRING" id="155417.A0A4V1X944"/>
<proteinExistence type="inferred from homology"/>
<protein>
    <recommendedName>
        <fullName evidence="3">Tyrosine-protein phosphatase domain-containing protein</fullName>
    </recommendedName>
</protein>
<dbReference type="GO" id="GO:1990444">
    <property type="term" value="F:F-box domain binding"/>
    <property type="evidence" value="ECO:0007669"/>
    <property type="project" value="TreeGrafter"/>
</dbReference>
<dbReference type="PANTHER" id="PTHR46588:SF1">
    <property type="entry name" value="SERINE_THREONINE_TYROSINE-INTERACTING PROTEIN"/>
    <property type="match status" value="1"/>
</dbReference>
<dbReference type="InterPro" id="IPR052449">
    <property type="entry name" value="STYX-Interacting_Phosphatase"/>
</dbReference>
<sequence length="342" mass="38435">MLPMSPSSAMETPRRFFAPAAPYSRRPPSPPAIIIPGPVVYNNEPIKVVPSYKNVDPASLSLDDLQIITQNGKELIAHDSATNWAYENRRTAQPILDYLYLGPASIARDRQWLRDNGITLLVAARDSRMAGLRLMGVDRVAKELGIQAEHIDVSGHHELIRAFPMAVRKINDHMLSVYRSQAVRDDEGARAQGGDMVIDKANFKRGRVLVFCETGNDRSAGIVIAYLMSVMGMSMVQACQFIHFRRFCVSLDEELKQLLKNYEEILAAQRTVHRHEMDTVAHGPAPSFPTPAKKGKRGIEETMRGDGDDDEMTDPFSMDRDRYIGREAFVPFVDTREVTTEY</sequence>
<dbReference type="Proteomes" id="UP000293360">
    <property type="component" value="Unassembled WGS sequence"/>
</dbReference>
<evidence type="ECO:0000313" key="5">
    <source>
        <dbReference type="Proteomes" id="UP000293360"/>
    </source>
</evidence>
<dbReference type="EMBL" id="QJNU01000766">
    <property type="protein sequence ID" value="RYO86833.1"/>
    <property type="molecule type" value="Genomic_DNA"/>
</dbReference>
<dbReference type="SMART" id="SM00195">
    <property type="entry name" value="DSPc"/>
    <property type="match status" value="1"/>
</dbReference>
<evidence type="ECO:0000256" key="2">
    <source>
        <dbReference type="SAM" id="MobiDB-lite"/>
    </source>
</evidence>
<feature type="compositionally biased region" description="Basic and acidic residues" evidence="2">
    <location>
        <begin position="297"/>
        <end position="306"/>
    </location>
</feature>
<evidence type="ECO:0000259" key="3">
    <source>
        <dbReference type="SMART" id="SM00195"/>
    </source>
</evidence>
<keyword evidence="5" id="KW-1185">Reference proteome</keyword>
<dbReference type="GO" id="GO:0005737">
    <property type="term" value="C:cytoplasm"/>
    <property type="evidence" value="ECO:0007669"/>
    <property type="project" value="TreeGrafter"/>
</dbReference>
<dbReference type="OrthoDB" id="10252009at2759"/>
<dbReference type="GO" id="GO:0062026">
    <property type="term" value="P:negative regulation of SCF-dependent proteasomal ubiquitin-dependent catabolic process"/>
    <property type="evidence" value="ECO:0007669"/>
    <property type="project" value="TreeGrafter"/>
</dbReference>
<dbReference type="InterPro" id="IPR000340">
    <property type="entry name" value="Dual-sp_phosphatase_cat-dom"/>
</dbReference>